<proteinExistence type="predicted"/>
<dbReference type="STRING" id="252246.SAMN05421799_108134"/>
<evidence type="ECO:0000313" key="1">
    <source>
        <dbReference type="EMBL" id="SIS97798.1"/>
    </source>
</evidence>
<gene>
    <name evidence="1" type="ORF">SAMN05421799_108134</name>
</gene>
<evidence type="ECO:0000313" key="2">
    <source>
        <dbReference type="Proteomes" id="UP000186156"/>
    </source>
</evidence>
<dbReference type="EMBL" id="FTOO01000008">
    <property type="protein sequence ID" value="SIS97798.1"/>
    <property type="molecule type" value="Genomic_DNA"/>
</dbReference>
<dbReference type="OrthoDB" id="2376709at2"/>
<dbReference type="AlphaFoldDB" id="A0A1N7NHR7"/>
<organism evidence="1 2">
    <name type="scientific">Alicyclobacillus vulcanalis</name>
    <dbReference type="NCBI Taxonomy" id="252246"/>
    <lineage>
        <taxon>Bacteria</taxon>
        <taxon>Bacillati</taxon>
        <taxon>Bacillota</taxon>
        <taxon>Bacilli</taxon>
        <taxon>Bacillales</taxon>
        <taxon>Alicyclobacillaceae</taxon>
        <taxon>Alicyclobacillus</taxon>
    </lineage>
</organism>
<dbReference type="RefSeq" id="WP_076347802.1">
    <property type="nucleotide sequence ID" value="NZ_FTOO01000008.1"/>
</dbReference>
<dbReference type="Proteomes" id="UP000186156">
    <property type="component" value="Unassembled WGS sequence"/>
</dbReference>
<reference evidence="2" key="1">
    <citation type="submission" date="2017-01" db="EMBL/GenBank/DDBJ databases">
        <authorList>
            <person name="Varghese N."/>
            <person name="Submissions S."/>
        </authorList>
    </citation>
    <scope>NUCLEOTIDE SEQUENCE [LARGE SCALE GENOMIC DNA]</scope>
    <source>
        <strain evidence="2">DSM 16176</strain>
    </source>
</reference>
<accession>A0A1N7NHR7</accession>
<sequence>MSGEHTQHHNDDFTFVAALNHNHDVEAYVERRNQMLSSRLDAVVPWKAYHRANVPHGKRQSNG</sequence>
<name>A0A1N7NHR7_9BACL</name>
<protein>
    <submittedName>
        <fullName evidence="1">Uncharacterized protein</fullName>
    </submittedName>
</protein>
<keyword evidence="2" id="KW-1185">Reference proteome</keyword>